<feature type="chain" id="PRO_5029633872" evidence="1">
    <location>
        <begin position="28"/>
        <end position="83"/>
    </location>
</feature>
<dbReference type="EMBL" id="JACDTQ010002535">
    <property type="protein sequence ID" value="KAF5917598.1"/>
    <property type="molecule type" value="Genomic_DNA"/>
</dbReference>
<comment type="caution">
    <text evidence="2">The sequence shown here is derived from an EMBL/GenBank/DDBJ whole genome shotgun (WGS) entry which is preliminary data.</text>
</comment>
<dbReference type="AlphaFoldDB" id="A0A7J7EPE4"/>
<keyword evidence="1" id="KW-0732">Signal</keyword>
<keyword evidence="3" id="KW-1185">Reference proteome</keyword>
<organism evidence="2 3">
    <name type="scientific">Diceros bicornis minor</name>
    <name type="common">South-central black rhinoceros</name>
    <dbReference type="NCBI Taxonomy" id="77932"/>
    <lineage>
        <taxon>Eukaryota</taxon>
        <taxon>Metazoa</taxon>
        <taxon>Chordata</taxon>
        <taxon>Craniata</taxon>
        <taxon>Vertebrata</taxon>
        <taxon>Euteleostomi</taxon>
        <taxon>Mammalia</taxon>
        <taxon>Eutheria</taxon>
        <taxon>Laurasiatheria</taxon>
        <taxon>Perissodactyla</taxon>
        <taxon>Rhinocerotidae</taxon>
        <taxon>Diceros</taxon>
    </lineage>
</organism>
<evidence type="ECO:0000313" key="2">
    <source>
        <dbReference type="EMBL" id="KAF5917598.1"/>
    </source>
</evidence>
<dbReference type="Proteomes" id="UP000551758">
    <property type="component" value="Unassembled WGS sequence"/>
</dbReference>
<evidence type="ECO:0000313" key="3">
    <source>
        <dbReference type="Proteomes" id="UP000551758"/>
    </source>
</evidence>
<proteinExistence type="predicted"/>
<evidence type="ECO:0000256" key="1">
    <source>
        <dbReference type="SAM" id="SignalP"/>
    </source>
</evidence>
<feature type="signal peptide" evidence="1">
    <location>
        <begin position="1"/>
        <end position="27"/>
    </location>
</feature>
<sequence length="83" mass="8719">MEASRGRGGLAALWCLGLLGGLARVAGTHYRYLWRGCYPCHLGQAGYPVSAGDRRPGGRQVGSARAGGTGSLLCRALPLFLLF</sequence>
<accession>A0A7J7EPE4</accession>
<name>A0A7J7EPE4_DICBM</name>
<protein>
    <submittedName>
        <fullName evidence="2">Uncharacterized protein</fullName>
    </submittedName>
</protein>
<reference evidence="2 3" key="1">
    <citation type="journal article" date="2020" name="Mol. Biol. Evol.">
        <title>Interspecific Gene Flow and the Evolution of Specialization in Black and White Rhinoceros.</title>
        <authorList>
            <person name="Moodley Y."/>
            <person name="Westbury M.V."/>
            <person name="Russo I.M."/>
            <person name="Gopalakrishnan S."/>
            <person name="Rakotoarivelo A."/>
            <person name="Olsen R.A."/>
            <person name="Prost S."/>
            <person name="Tunstall T."/>
            <person name="Ryder O.A."/>
            <person name="Dalen L."/>
            <person name="Bruford M.W."/>
        </authorList>
    </citation>
    <scope>NUCLEOTIDE SEQUENCE [LARGE SCALE GENOMIC DNA]</scope>
    <source>
        <strain evidence="2">SBR-YM</strain>
        <tissue evidence="2">Skin</tissue>
    </source>
</reference>
<gene>
    <name evidence="2" type="ORF">HPG69_008901</name>
</gene>